<sequence length="162" mass="17862">SALLSPLVLLFPRLAMHSSWSVTYPDTLSAVQGSCAVLPCTFTFPSGVSDADGIVAIWFKDMDKQPITVFHSKSPETIDARFQSRAELLGDPLKRNCTLLLGGIQPLRAGSRTERGIHVPSVPIIPCRHRDKMDEKWCYAFNSCNVWKSSHLKACWLGDSGS</sequence>
<dbReference type="Proteomes" id="UP000472273">
    <property type="component" value="Unplaced"/>
</dbReference>
<reference evidence="2" key="1">
    <citation type="submission" date="2025-08" db="UniProtKB">
        <authorList>
            <consortium name="Ensembl"/>
        </authorList>
    </citation>
    <scope>IDENTIFICATION</scope>
</reference>
<evidence type="ECO:0000256" key="1">
    <source>
        <dbReference type="SAM" id="SignalP"/>
    </source>
</evidence>
<dbReference type="PANTHER" id="PTHR47243:SF1">
    <property type="entry name" value="SIALOADHESIN"/>
    <property type="match status" value="1"/>
</dbReference>
<dbReference type="GO" id="GO:0005770">
    <property type="term" value="C:late endosome"/>
    <property type="evidence" value="ECO:0007669"/>
    <property type="project" value="TreeGrafter"/>
</dbReference>
<evidence type="ECO:0008006" key="4">
    <source>
        <dbReference type="Google" id="ProtNLM"/>
    </source>
</evidence>
<keyword evidence="3" id="KW-1185">Reference proteome</keyword>
<dbReference type="AlphaFoldDB" id="A0A670ZWM5"/>
<dbReference type="Gene3D" id="2.60.40.10">
    <property type="entry name" value="Immunoglobulins"/>
    <property type="match status" value="1"/>
</dbReference>
<feature type="chain" id="PRO_5025405020" description="Immunoglobulin V-set domain-containing protein" evidence="1">
    <location>
        <begin position="22"/>
        <end position="162"/>
    </location>
</feature>
<accession>A0A670ZWM5</accession>
<evidence type="ECO:0000313" key="2">
    <source>
        <dbReference type="Ensembl" id="ENSPTXP00000027262.1"/>
    </source>
</evidence>
<dbReference type="InterPro" id="IPR036179">
    <property type="entry name" value="Ig-like_dom_sf"/>
</dbReference>
<organism evidence="2 3">
    <name type="scientific">Pseudonaja textilis</name>
    <name type="common">Eastern brown snake</name>
    <dbReference type="NCBI Taxonomy" id="8673"/>
    <lineage>
        <taxon>Eukaryota</taxon>
        <taxon>Metazoa</taxon>
        <taxon>Chordata</taxon>
        <taxon>Craniata</taxon>
        <taxon>Vertebrata</taxon>
        <taxon>Euteleostomi</taxon>
        <taxon>Lepidosauria</taxon>
        <taxon>Squamata</taxon>
        <taxon>Bifurcata</taxon>
        <taxon>Unidentata</taxon>
        <taxon>Episquamata</taxon>
        <taxon>Toxicofera</taxon>
        <taxon>Serpentes</taxon>
        <taxon>Colubroidea</taxon>
        <taxon>Elapidae</taxon>
        <taxon>Hydrophiinae</taxon>
        <taxon>Pseudonaja</taxon>
    </lineage>
</organism>
<dbReference type="SUPFAM" id="SSF48726">
    <property type="entry name" value="Immunoglobulin"/>
    <property type="match status" value="1"/>
</dbReference>
<protein>
    <recommendedName>
        <fullName evidence="4">Immunoglobulin V-set domain-containing protein</fullName>
    </recommendedName>
</protein>
<dbReference type="InterPro" id="IPR013783">
    <property type="entry name" value="Ig-like_fold"/>
</dbReference>
<dbReference type="Ensembl" id="ENSPTXT00000028097.1">
    <property type="protein sequence ID" value="ENSPTXP00000027262.1"/>
    <property type="gene ID" value="ENSPTXG00000018804.1"/>
</dbReference>
<dbReference type="GO" id="GO:0005769">
    <property type="term" value="C:early endosome"/>
    <property type="evidence" value="ECO:0007669"/>
    <property type="project" value="TreeGrafter"/>
</dbReference>
<dbReference type="GO" id="GO:0005886">
    <property type="term" value="C:plasma membrane"/>
    <property type="evidence" value="ECO:0007669"/>
    <property type="project" value="TreeGrafter"/>
</dbReference>
<feature type="signal peptide" evidence="1">
    <location>
        <begin position="1"/>
        <end position="21"/>
    </location>
</feature>
<keyword evidence="1" id="KW-0732">Signal</keyword>
<evidence type="ECO:0000313" key="3">
    <source>
        <dbReference type="Proteomes" id="UP000472273"/>
    </source>
</evidence>
<proteinExistence type="predicted"/>
<dbReference type="GO" id="GO:0075512">
    <property type="term" value="P:clathrin-dependent endocytosis of virus by host cell"/>
    <property type="evidence" value="ECO:0007669"/>
    <property type="project" value="TreeGrafter"/>
</dbReference>
<name>A0A670ZWM5_PSETE</name>
<dbReference type="GO" id="GO:0046790">
    <property type="term" value="F:virion binding"/>
    <property type="evidence" value="ECO:0007669"/>
    <property type="project" value="TreeGrafter"/>
</dbReference>
<reference evidence="2" key="2">
    <citation type="submission" date="2025-09" db="UniProtKB">
        <authorList>
            <consortium name="Ensembl"/>
        </authorList>
    </citation>
    <scope>IDENTIFICATION</scope>
</reference>
<dbReference type="PANTHER" id="PTHR47243">
    <property type="entry name" value="SIALOADHESIN"/>
    <property type="match status" value="1"/>
</dbReference>